<evidence type="ECO:0000313" key="2">
    <source>
        <dbReference type="Proteomes" id="UP000054485"/>
    </source>
</evidence>
<keyword evidence="2" id="KW-1185">Reference proteome</keyword>
<gene>
    <name evidence="1" type="ORF">CY34DRAFT_689781</name>
</gene>
<reference evidence="1 2" key="1">
    <citation type="submission" date="2014-04" db="EMBL/GenBank/DDBJ databases">
        <authorList>
            <consortium name="DOE Joint Genome Institute"/>
            <person name="Kuo A."/>
            <person name="Ruytinx J."/>
            <person name="Rineau F."/>
            <person name="Colpaert J."/>
            <person name="Kohler A."/>
            <person name="Nagy L.G."/>
            <person name="Floudas D."/>
            <person name="Copeland A."/>
            <person name="Barry K.W."/>
            <person name="Cichocki N."/>
            <person name="Veneault-Fourrey C."/>
            <person name="LaButti K."/>
            <person name="Lindquist E.A."/>
            <person name="Lipzen A."/>
            <person name="Lundell T."/>
            <person name="Morin E."/>
            <person name="Murat C."/>
            <person name="Sun H."/>
            <person name="Tunlid A."/>
            <person name="Henrissat B."/>
            <person name="Grigoriev I.V."/>
            <person name="Hibbett D.S."/>
            <person name="Martin F."/>
            <person name="Nordberg H.P."/>
            <person name="Cantor M.N."/>
            <person name="Hua S.X."/>
        </authorList>
    </citation>
    <scope>NUCLEOTIDE SEQUENCE [LARGE SCALE GENOMIC DNA]</scope>
    <source>
        <strain evidence="1 2">UH-Slu-Lm8-n1</strain>
    </source>
</reference>
<proteinExistence type="predicted"/>
<dbReference type="InParanoid" id="A0A0D0BK80"/>
<name>A0A0D0BK80_9AGAM</name>
<dbReference type="AlphaFoldDB" id="A0A0D0BK80"/>
<dbReference type="Proteomes" id="UP000054485">
    <property type="component" value="Unassembled WGS sequence"/>
</dbReference>
<organism evidence="1 2">
    <name type="scientific">Suillus luteus UH-Slu-Lm8-n1</name>
    <dbReference type="NCBI Taxonomy" id="930992"/>
    <lineage>
        <taxon>Eukaryota</taxon>
        <taxon>Fungi</taxon>
        <taxon>Dikarya</taxon>
        <taxon>Basidiomycota</taxon>
        <taxon>Agaricomycotina</taxon>
        <taxon>Agaricomycetes</taxon>
        <taxon>Agaricomycetidae</taxon>
        <taxon>Boletales</taxon>
        <taxon>Suillineae</taxon>
        <taxon>Suillaceae</taxon>
        <taxon>Suillus</taxon>
    </lineage>
</organism>
<protein>
    <submittedName>
        <fullName evidence="1">Uncharacterized protein</fullName>
    </submittedName>
</protein>
<sequence length="109" mass="11871">MAESNDSVGFVQSAVKVRVSIAQCQSASQVHEPYRIIGGSPVIRILRPTRYAVRSATRNTSFDVIETQACTTSTDIILIIECYLSRSVNFLEVRSSSYGIVALVAICIA</sequence>
<reference evidence="2" key="2">
    <citation type="submission" date="2015-01" db="EMBL/GenBank/DDBJ databases">
        <title>Evolutionary Origins and Diversification of the Mycorrhizal Mutualists.</title>
        <authorList>
            <consortium name="DOE Joint Genome Institute"/>
            <consortium name="Mycorrhizal Genomics Consortium"/>
            <person name="Kohler A."/>
            <person name="Kuo A."/>
            <person name="Nagy L.G."/>
            <person name="Floudas D."/>
            <person name="Copeland A."/>
            <person name="Barry K.W."/>
            <person name="Cichocki N."/>
            <person name="Veneault-Fourrey C."/>
            <person name="LaButti K."/>
            <person name="Lindquist E.A."/>
            <person name="Lipzen A."/>
            <person name="Lundell T."/>
            <person name="Morin E."/>
            <person name="Murat C."/>
            <person name="Riley R."/>
            <person name="Ohm R."/>
            <person name="Sun H."/>
            <person name="Tunlid A."/>
            <person name="Henrissat B."/>
            <person name="Grigoriev I.V."/>
            <person name="Hibbett D.S."/>
            <person name="Martin F."/>
        </authorList>
    </citation>
    <scope>NUCLEOTIDE SEQUENCE [LARGE SCALE GENOMIC DNA]</scope>
    <source>
        <strain evidence="2">UH-Slu-Lm8-n1</strain>
    </source>
</reference>
<evidence type="ECO:0000313" key="1">
    <source>
        <dbReference type="EMBL" id="KIK43658.1"/>
    </source>
</evidence>
<dbReference type="EMBL" id="KN835207">
    <property type="protein sequence ID" value="KIK43658.1"/>
    <property type="molecule type" value="Genomic_DNA"/>
</dbReference>
<accession>A0A0D0BK80</accession>
<dbReference type="HOGENOM" id="CLU_2185696_0_0_1"/>